<evidence type="ECO:0000259" key="3">
    <source>
        <dbReference type="Pfam" id="PF13400"/>
    </source>
</evidence>
<evidence type="ECO:0000313" key="4">
    <source>
        <dbReference type="EMBL" id="MCL1127311.1"/>
    </source>
</evidence>
<feature type="domain" description="Putative Flp pilus-assembly TadG-like N-terminal" evidence="3">
    <location>
        <begin position="21"/>
        <end position="66"/>
    </location>
</feature>
<dbReference type="RefSeq" id="WP_248942704.1">
    <property type="nucleotide sequence ID" value="NZ_JAKIKS010000144.1"/>
</dbReference>
<proteinExistence type="predicted"/>
<evidence type="ECO:0000313" key="5">
    <source>
        <dbReference type="Proteomes" id="UP001203423"/>
    </source>
</evidence>
<evidence type="ECO:0000256" key="2">
    <source>
        <dbReference type="SAM" id="Phobius"/>
    </source>
</evidence>
<dbReference type="Proteomes" id="UP001203423">
    <property type="component" value="Unassembled WGS sequence"/>
</dbReference>
<dbReference type="InterPro" id="IPR028087">
    <property type="entry name" value="Tad_N"/>
</dbReference>
<keyword evidence="2" id="KW-0812">Transmembrane</keyword>
<keyword evidence="2" id="KW-1133">Transmembrane helix</keyword>
<evidence type="ECO:0000256" key="1">
    <source>
        <dbReference type="SAM" id="MobiDB-lite"/>
    </source>
</evidence>
<keyword evidence="2" id="KW-0472">Membrane</keyword>
<gene>
    <name evidence="4" type="ORF">L2764_23245</name>
</gene>
<keyword evidence="5" id="KW-1185">Reference proteome</keyword>
<dbReference type="EMBL" id="JAKIKS010000144">
    <property type="protein sequence ID" value="MCL1127311.1"/>
    <property type="molecule type" value="Genomic_DNA"/>
</dbReference>
<dbReference type="Pfam" id="PF13400">
    <property type="entry name" value="Tad"/>
    <property type="match status" value="1"/>
</dbReference>
<comment type="caution">
    <text evidence="4">The sequence shown here is derived from an EMBL/GenBank/DDBJ whole genome shotgun (WGS) entry which is preliminary data.</text>
</comment>
<organism evidence="4 5">
    <name type="scientific">Shewanella surugensis</name>
    <dbReference type="NCBI Taxonomy" id="212020"/>
    <lineage>
        <taxon>Bacteria</taxon>
        <taxon>Pseudomonadati</taxon>
        <taxon>Pseudomonadota</taxon>
        <taxon>Gammaproteobacteria</taxon>
        <taxon>Alteromonadales</taxon>
        <taxon>Shewanellaceae</taxon>
        <taxon>Shewanella</taxon>
    </lineage>
</organism>
<name>A0ABT0LJL3_9GAMM</name>
<feature type="region of interest" description="Disordered" evidence="1">
    <location>
        <begin position="256"/>
        <end position="280"/>
    </location>
</feature>
<reference evidence="4 5" key="1">
    <citation type="submission" date="2022-01" db="EMBL/GenBank/DDBJ databases">
        <title>Whole genome-based taxonomy of the Shewanellaceae.</title>
        <authorList>
            <person name="Martin-Rodriguez A.J."/>
        </authorList>
    </citation>
    <scope>NUCLEOTIDE SEQUENCE [LARGE SCALE GENOMIC DNA]</scope>
    <source>
        <strain evidence="4 5">DSM 17177</strain>
    </source>
</reference>
<sequence>MVTVHVSSKPLSLAKMGKQSGAILVMFTIGLFSLLAVAALALDGGHLLVNKGRLQNAVDASALYAAKILQNEGSLYDAREAATQILVQNLGFTDNGELKSSVELSSPDYNSTQVTSNIYIEFSVWPDPFIPVFDDDSKYVRVRIENVRLNNFFAQILNFDKKIRASAVAGKSTDIECLNKILPMMVCGLNSDPDYINPDTDEKAPFGLSLDTLYVMKTGSNQGTAIGPGNFQLLRLNGGSGGADIRRALAGEFTPGECVGPGDEVDTEPGNTVGPVTQGLNTRFGRWKGGGMNSDEHPRDLNTCQGDRVQVDNNGAIIPFSGNNAEYSHADYLAGDEINHCDTGDITSPSSIATAGRRELPIVIGLCDGMTNGANTITALGFGCFFLTQEISKKGNEAHVIGEFVRVCSNSGSASLDPLFMSNSSTIVLYRDPNSPDS</sequence>
<protein>
    <submittedName>
        <fullName evidence="4">Tad domain-containing protein</fullName>
    </submittedName>
</protein>
<feature type="transmembrane region" description="Helical" evidence="2">
    <location>
        <begin position="21"/>
        <end position="42"/>
    </location>
</feature>
<accession>A0ABT0LJL3</accession>